<accession>A0A2T7UT59</accession>
<gene>
    <name evidence="1" type="ORF">DDE23_10215</name>
</gene>
<reference evidence="1 2" key="1">
    <citation type="journal article" date="2011" name="Syst. Appl. Microbiol.">
        <title>Defluviimonas denitrificans gen. nov., sp. nov., and Pararhodobacter aggregans gen. nov., sp. nov., non-phototrophic Rhodobacteraceae from the biofilter of a marine aquaculture.</title>
        <authorList>
            <person name="Foesel B.U."/>
            <person name="Drake H.L."/>
            <person name="Schramm A."/>
        </authorList>
    </citation>
    <scope>NUCLEOTIDE SEQUENCE [LARGE SCALE GENOMIC DNA]</scope>
    <source>
        <strain evidence="1 2">D1-19</strain>
    </source>
</reference>
<name>A0A2T7UT59_9RHOB</name>
<dbReference type="OrthoDB" id="5079244at2"/>
<dbReference type="EMBL" id="QDDR01000004">
    <property type="protein sequence ID" value="PVE47799.1"/>
    <property type="molecule type" value="Genomic_DNA"/>
</dbReference>
<evidence type="ECO:0000313" key="1">
    <source>
        <dbReference type="EMBL" id="PVE47799.1"/>
    </source>
</evidence>
<dbReference type="RefSeq" id="WP_107751171.1">
    <property type="nucleotide sequence ID" value="NZ_QBKF01000003.1"/>
</dbReference>
<sequence>MSETIETTQDDLPRLRALIGELTDVTDRICATRQSGRLDEEALSDLVAAAARLFSDRMDRDPGTTLAVPPDRLNATQSVVLIKALMEVTDINLFDLAIWYRRVG</sequence>
<dbReference type="AlphaFoldDB" id="A0A2T7UT59"/>
<evidence type="ECO:0000313" key="2">
    <source>
        <dbReference type="Proteomes" id="UP000244810"/>
    </source>
</evidence>
<keyword evidence="2" id="KW-1185">Reference proteome</keyword>
<proteinExistence type="predicted"/>
<protein>
    <submittedName>
        <fullName evidence="1">Uncharacterized protein</fullName>
    </submittedName>
</protein>
<organism evidence="1 2">
    <name type="scientific">Pararhodobacter aggregans</name>
    <dbReference type="NCBI Taxonomy" id="404875"/>
    <lineage>
        <taxon>Bacteria</taxon>
        <taxon>Pseudomonadati</taxon>
        <taxon>Pseudomonadota</taxon>
        <taxon>Alphaproteobacteria</taxon>
        <taxon>Rhodobacterales</taxon>
        <taxon>Paracoccaceae</taxon>
        <taxon>Pararhodobacter</taxon>
    </lineage>
</organism>
<comment type="caution">
    <text evidence="1">The sequence shown here is derived from an EMBL/GenBank/DDBJ whole genome shotgun (WGS) entry which is preliminary data.</text>
</comment>
<dbReference type="Proteomes" id="UP000244810">
    <property type="component" value="Unassembled WGS sequence"/>
</dbReference>